<evidence type="ECO:0000313" key="2">
    <source>
        <dbReference type="Proteomes" id="UP000886998"/>
    </source>
</evidence>
<organism evidence="1 2">
    <name type="scientific">Trichonephila inaurata madagascariensis</name>
    <dbReference type="NCBI Taxonomy" id="2747483"/>
    <lineage>
        <taxon>Eukaryota</taxon>
        <taxon>Metazoa</taxon>
        <taxon>Ecdysozoa</taxon>
        <taxon>Arthropoda</taxon>
        <taxon>Chelicerata</taxon>
        <taxon>Arachnida</taxon>
        <taxon>Araneae</taxon>
        <taxon>Araneomorphae</taxon>
        <taxon>Entelegynae</taxon>
        <taxon>Araneoidea</taxon>
        <taxon>Nephilidae</taxon>
        <taxon>Trichonephila</taxon>
        <taxon>Trichonephila inaurata</taxon>
    </lineage>
</organism>
<dbReference type="PANTHER" id="PTHR47326:SF1">
    <property type="entry name" value="HTH PSQ-TYPE DOMAIN-CONTAINING PROTEIN"/>
    <property type="match status" value="1"/>
</dbReference>
<dbReference type="OrthoDB" id="7902892at2759"/>
<dbReference type="AlphaFoldDB" id="A0A8X6YDR0"/>
<dbReference type="PANTHER" id="PTHR47326">
    <property type="entry name" value="TRANSPOSABLE ELEMENT TC3 TRANSPOSASE-LIKE PROTEIN"/>
    <property type="match status" value="1"/>
</dbReference>
<protein>
    <recommendedName>
        <fullName evidence="3">Transposase</fullName>
    </recommendedName>
</protein>
<reference evidence="1" key="1">
    <citation type="submission" date="2020-08" db="EMBL/GenBank/DDBJ databases">
        <title>Multicomponent nature underlies the extraordinary mechanical properties of spider dragline silk.</title>
        <authorList>
            <person name="Kono N."/>
            <person name="Nakamura H."/>
            <person name="Mori M."/>
            <person name="Yoshida Y."/>
            <person name="Ohtoshi R."/>
            <person name="Malay A.D."/>
            <person name="Moran D.A.P."/>
            <person name="Tomita M."/>
            <person name="Numata K."/>
            <person name="Arakawa K."/>
        </authorList>
    </citation>
    <scope>NUCLEOTIDE SEQUENCE</scope>
</reference>
<accession>A0A8X6YDR0</accession>
<keyword evidence="2" id="KW-1185">Reference proteome</keyword>
<comment type="caution">
    <text evidence="1">The sequence shown here is derived from an EMBL/GenBank/DDBJ whole genome shotgun (WGS) entry which is preliminary data.</text>
</comment>
<evidence type="ECO:0008006" key="3">
    <source>
        <dbReference type="Google" id="ProtNLM"/>
    </source>
</evidence>
<dbReference type="Proteomes" id="UP000886998">
    <property type="component" value="Unassembled WGS sequence"/>
</dbReference>
<dbReference type="EMBL" id="BMAV01018245">
    <property type="protein sequence ID" value="GFY70433.1"/>
    <property type="molecule type" value="Genomic_DNA"/>
</dbReference>
<gene>
    <name evidence="1" type="ORF">TNIN_225761</name>
</gene>
<sequence length="92" mass="10772">MFARVHRNLCTCGSLNNNKPDTGRRRLRRTLSIEKRFLQSLEDSPNTSTRVIVQKLGVSQSVVWLILHEHGEHRYHLQRVQLLQSNDYPHNA</sequence>
<evidence type="ECO:0000313" key="1">
    <source>
        <dbReference type="EMBL" id="GFY70433.1"/>
    </source>
</evidence>
<name>A0A8X6YDR0_9ARAC</name>
<proteinExistence type="predicted"/>